<name>A0ABR3ALD4_PHYBL</name>
<feature type="region of interest" description="Disordered" evidence="1">
    <location>
        <begin position="422"/>
        <end position="484"/>
    </location>
</feature>
<feature type="compositionally biased region" description="Low complexity" evidence="1">
    <location>
        <begin position="321"/>
        <end position="337"/>
    </location>
</feature>
<protein>
    <submittedName>
        <fullName evidence="2">Uncharacterized protein</fullName>
    </submittedName>
</protein>
<evidence type="ECO:0000313" key="2">
    <source>
        <dbReference type="EMBL" id="KAL0077358.1"/>
    </source>
</evidence>
<proteinExistence type="predicted"/>
<reference evidence="2 3" key="1">
    <citation type="submission" date="2024-04" db="EMBL/GenBank/DDBJ databases">
        <title>Symmetric and asymmetric DNA N6-adenine methylation regulates different biological responses in Mucorales.</title>
        <authorList>
            <consortium name="Lawrence Berkeley National Laboratory"/>
            <person name="Lax C."/>
            <person name="Mondo S.J."/>
            <person name="Osorio-Concepcion M."/>
            <person name="Muszewska A."/>
            <person name="Corrochano-Luque M."/>
            <person name="Gutierrez G."/>
            <person name="Riley R."/>
            <person name="Lipzen A."/>
            <person name="Guo J."/>
            <person name="Hundley H."/>
            <person name="Amirebrahimi M."/>
            <person name="Ng V."/>
            <person name="Lorenzo-Gutierrez D."/>
            <person name="Binder U."/>
            <person name="Yang J."/>
            <person name="Song Y."/>
            <person name="Canovas D."/>
            <person name="Navarro E."/>
            <person name="Freitag M."/>
            <person name="Gabaldon T."/>
            <person name="Grigoriev I.V."/>
            <person name="Corrochano L.M."/>
            <person name="Nicolas F.E."/>
            <person name="Garre V."/>
        </authorList>
    </citation>
    <scope>NUCLEOTIDE SEQUENCE [LARGE SCALE GENOMIC DNA]</scope>
    <source>
        <strain evidence="2 3">L51</strain>
    </source>
</reference>
<dbReference type="EMBL" id="JBCLYO010000028">
    <property type="protein sequence ID" value="KAL0077358.1"/>
    <property type="molecule type" value="Genomic_DNA"/>
</dbReference>
<evidence type="ECO:0000256" key="1">
    <source>
        <dbReference type="SAM" id="MobiDB-lite"/>
    </source>
</evidence>
<gene>
    <name evidence="2" type="ORF">J3Q64DRAFT_1873561</name>
</gene>
<accession>A0ABR3ALD4</accession>
<comment type="caution">
    <text evidence="2">The sequence shown here is derived from an EMBL/GenBank/DDBJ whole genome shotgun (WGS) entry which is preliminary data.</text>
</comment>
<evidence type="ECO:0000313" key="3">
    <source>
        <dbReference type="Proteomes" id="UP001448207"/>
    </source>
</evidence>
<feature type="compositionally biased region" description="Low complexity" evidence="1">
    <location>
        <begin position="368"/>
        <end position="384"/>
    </location>
</feature>
<feature type="region of interest" description="Disordered" evidence="1">
    <location>
        <begin position="314"/>
        <end position="386"/>
    </location>
</feature>
<keyword evidence="3" id="KW-1185">Reference proteome</keyword>
<sequence>MEGVGDALVTKEQPNPLVFGLNPTEQPQEYTMGEKAVIQLLSKLDKGLQTIANLRSVLTFKTAELNEVLGQLEVIQQAVVKVETSTCQIELILKDLGLSESQAREALLMNAHASLEAAIQSASRLCDGSNHVPSILLKSTSSGSSGSSKSSGGCSNTRIINYESTKERVFVSRIRYRPDTKHLLRQLNGLLSELDLDEARFFEKIGTIDDVQVLQKACVDLDISRTIALSAKSNIKRRELLLRSARRKNNLEEVKLLGHKIREGVTMWKTYTRDAPMIVNGKDVLMTLDMEDELMAKDASLNIIDHLPVHPQRLSIDGQSRKSSPTPSASATARNTRISLQTPPDSFPRTIRRTSVPITPPEHSVLFPVPSKRSTPRPSSSIKPVTIIKPSMSIKPTISIKPSVSVRPSISVRPSVSIKPTLSKASTTRVYPSPPRETPVSEPPSKKSLIKPPTQRGPGSTLRLRNMLAKRQQLPPKHPLDSTD</sequence>
<dbReference type="Proteomes" id="UP001448207">
    <property type="component" value="Unassembled WGS sequence"/>
</dbReference>
<organism evidence="2 3">
    <name type="scientific">Phycomyces blakesleeanus</name>
    <dbReference type="NCBI Taxonomy" id="4837"/>
    <lineage>
        <taxon>Eukaryota</taxon>
        <taxon>Fungi</taxon>
        <taxon>Fungi incertae sedis</taxon>
        <taxon>Mucoromycota</taxon>
        <taxon>Mucoromycotina</taxon>
        <taxon>Mucoromycetes</taxon>
        <taxon>Mucorales</taxon>
        <taxon>Phycomycetaceae</taxon>
        <taxon>Phycomyces</taxon>
    </lineage>
</organism>